<protein>
    <submittedName>
        <fullName evidence="1">Uncharacterized protein</fullName>
    </submittedName>
</protein>
<sequence>MDMKKTIDDRLMAIEKVVSTRQLSPLQEEEIIQESVDRTLRIGNILLANVPEVKDVLDEEVANDILELIEPAALESLEKVSRIGRKIKGRPRLLRLKFKNPDMAREKANVENFQI</sequence>
<name>A0AA38J617_9CUCU</name>
<dbReference type="EMBL" id="JALNTZ010000001">
    <property type="protein sequence ID" value="KAJ3666416.1"/>
    <property type="molecule type" value="Genomic_DNA"/>
</dbReference>
<accession>A0AA38J617</accession>
<dbReference type="Proteomes" id="UP001168821">
    <property type="component" value="Unassembled WGS sequence"/>
</dbReference>
<comment type="caution">
    <text evidence="1">The sequence shown here is derived from an EMBL/GenBank/DDBJ whole genome shotgun (WGS) entry which is preliminary data.</text>
</comment>
<organism evidence="1 2">
    <name type="scientific">Zophobas morio</name>
    <dbReference type="NCBI Taxonomy" id="2755281"/>
    <lineage>
        <taxon>Eukaryota</taxon>
        <taxon>Metazoa</taxon>
        <taxon>Ecdysozoa</taxon>
        <taxon>Arthropoda</taxon>
        <taxon>Hexapoda</taxon>
        <taxon>Insecta</taxon>
        <taxon>Pterygota</taxon>
        <taxon>Neoptera</taxon>
        <taxon>Endopterygota</taxon>
        <taxon>Coleoptera</taxon>
        <taxon>Polyphaga</taxon>
        <taxon>Cucujiformia</taxon>
        <taxon>Tenebrionidae</taxon>
        <taxon>Zophobas</taxon>
    </lineage>
</organism>
<reference evidence="1" key="1">
    <citation type="journal article" date="2023" name="G3 (Bethesda)">
        <title>Whole genome assemblies of Zophobas morio and Tenebrio molitor.</title>
        <authorList>
            <person name="Kaur S."/>
            <person name="Stinson S.A."/>
            <person name="diCenzo G.C."/>
        </authorList>
    </citation>
    <scope>NUCLEOTIDE SEQUENCE</scope>
    <source>
        <strain evidence="1">QUZm001</strain>
    </source>
</reference>
<evidence type="ECO:0000313" key="1">
    <source>
        <dbReference type="EMBL" id="KAJ3666416.1"/>
    </source>
</evidence>
<gene>
    <name evidence="1" type="ORF">Zmor_001858</name>
</gene>
<dbReference type="AlphaFoldDB" id="A0AA38J617"/>
<evidence type="ECO:0000313" key="2">
    <source>
        <dbReference type="Proteomes" id="UP001168821"/>
    </source>
</evidence>
<proteinExistence type="predicted"/>
<keyword evidence="2" id="KW-1185">Reference proteome</keyword>